<dbReference type="InterPro" id="IPR036388">
    <property type="entry name" value="WH-like_DNA-bd_sf"/>
</dbReference>
<dbReference type="Pfam" id="PF08448">
    <property type="entry name" value="PAS_4"/>
    <property type="match status" value="1"/>
</dbReference>
<dbReference type="Gene3D" id="1.10.10.10">
    <property type="entry name" value="Winged helix-like DNA-binding domain superfamily/Winged helix DNA-binding domain"/>
    <property type="match status" value="1"/>
</dbReference>
<accession>A0A1Q9LPG3</accession>
<dbReference type="Pfam" id="PF00196">
    <property type="entry name" value="GerE"/>
    <property type="match status" value="1"/>
</dbReference>
<reference evidence="3 4" key="1">
    <citation type="submission" date="2016-10" db="EMBL/GenBank/DDBJ databases">
        <title>The Draft Genome Sequence of Actinokineospora bangkokensis 44EHWT reveals the biosynthetic pathway of antifungal compounds Thailandins with unusual extender unit butylmalonyl-CoA.</title>
        <authorList>
            <person name="Greule A."/>
            <person name="Intra B."/>
            <person name="Flemming S."/>
            <person name="Rommel M.G."/>
            <person name="Panbangred W."/>
            <person name="Bechthold A."/>
        </authorList>
    </citation>
    <scope>NUCLEOTIDE SEQUENCE [LARGE SCALE GENOMIC DNA]</scope>
    <source>
        <strain evidence="3 4">44EHW</strain>
    </source>
</reference>
<dbReference type="PROSITE" id="PS50043">
    <property type="entry name" value="HTH_LUXR_2"/>
    <property type="match status" value="1"/>
</dbReference>
<dbReference type="SUPFAM" id="SSF55785">
    <property type="entry name" value="PYP-like sensor domain (PAS domain)"/>
    <property type="match status" value="1"/>
</dbReference>
<dbReference type="InterPro" id="IPR039420">
    <property type="entry name" value="WalR-like"/>
</dbReference>
<evidence type="ECO:0000313" key="3">
    <source>
        <dbReference type="EMBL" id="OLR93883.1"/>
    </source>
</evidence>
<dbReference type="GO" id="GO:0006355">
    <property type="term" value="P:regulation of DNA-templated transcription"/>
    <property type="evidence" value="ECO:0007669"/>
    <property type="project" value="InterPro"/>
</dbReference>
<keyword evidence="4" id="KW-1185">Reference proteome</keyword>
<organism evidence="3 4">
    <name type="scientific">Actinokineospora bangkokensis</name>
    <dbReference type="NCBI Taxonomy" id="1193682"/>
    <lineage>
        <taxon>Bacteria</taxon>
        <taxon>Bacillati</taxon>
        <taxon>Actinomycetota</taxon>
        <taxon>Actinomycetes</taxon>
        <taxon>Pseudonocardiales</taxon>
        <taxon>Pseudonocardiaceae</taxon>
        <taxon>Actinokineospora</taxon>
    </lineage>
</organism>
<dbReference type="PANTHER" id="PTHR43214:SF42">
    <property type="entry name" value="TRANSCRIPTIONAL REGULATORY PROTEIN DESR"/>
    <property type="match status" value="1"/>
</dbReference>
<evidence type="ECO:0000259" key="2">
    <source>
        <dbReference type="PROSITE" id="PS50043"/>
    </source>
</evidence>
<evidence type="ECO:0000313" key="4">
    <source>
        <dbReference type="Proteomes" id="UP000186040"/>
    </source>
</evidence>
<sequence>MEAPRPVAQAVEADFLGALSERSGLCLARLDLDLAIRGANDGFARRFAADGRRVPGRRVLDLLDPQSRERLRGRFTQLAAGRGSWFAERVVVDGCAGPAFRSELTVVVRHDQARRVVGFVAIFAPEAPKESDLTGAGERRDRMFTPVAARVLELIAAGDSTTRIASQVHLSRQGVDYHIAAMLRRFGVPNRVALVSRAFAAGILDAEVWPPRVEPEFVRGNALSPQAA</sequence>
<dbReference type="SUPFAM" id="SSF46894">
    <property type="entry name" value="C-terminal effector domain of the bipartite response regulators"/>
    <property type="match status" value="1"/>
</dbReference>
<keyword evidence="1" id="KW-0238">DNA-binding</keyword>
<dbReference type="PANTHER" id="PTHR43214">
    <property type="entry name" value="TWO-COMPONENT RESPONSE REGULATOR"/>
    <property type="match status" value="1"/>
</dbReference>
<feature type="domain" description="HTH luxR-type" evidence="2">
    <location>
        <begin position="137"/>
        <end position="202"/>
    </location>
</feature>
<dbReference type="EMBL" id="MKQR01000009">
    <property type="protein sequence ID" value="OLR93883.1"/>
    <property type="molecule type" value="Genomic_DNA"/>
</dbReference>
<dbReference type="InterPro" id="IPR016032">
    <property type="entry name" value="Sig_transdc_resp-reg_C-effctor"/>
</dbReference>
<proteinExistence type="predicted"/>
<dbReference type="GO" id="GO:0003677">
    <property type="term" value="F:DNA binding"/>
    <property type="evidence" value="ECO:0007669"/>
    <property type="project" value="UniProtKB-KW"/>
</dbReference>
<dbReference type="AlphaFoldDB" id="A0A1Q9LPG3"/>
<dbReference type="InterPro" id="IPR035965">
    <property type="entry name" value="PAS-like_dom_sf"/>
</dbReference>
<name>A0A1Q9LPG3_9PSEU</name>
<dbReference type="Gene3D" id="3.30.450.20">
    <property type="entry name" value="PAS domain"/>
    <property type="match status" value="1"/>
</dbReference>
<comment type="caution">
    <text evidence="3">The sequence shown here is derived from an EMBL/GenBank/DDBJ whole genome shotgun (WGS) entry which is preliminary data.</text>
</comment>
<dbReference type="SMART" id="SM00421">
    <property type="entry name" value="HTH_LUXR"/>
    <property type="match status" value="1"/>
</dbReference>
<dbReference type="STRING" id="1193682.BJP25_14770"/>
<evidence type="ECO:0000256" key="1">
    <source>
        <dbReference type="ARBA" id="ARBA00023125"/>
    </source>
</evidence>
<gene>
    <name evidence="3" type="ORF">BJP25_14770</name>
</gene>
<dbReference type="InterPro" id="IPR000792">
    <property type="entry name" value="Tscrpt_reg_LuxR_C"/>
</dbReference>
<dbReference type="Proteomes" id="UP000186040">
    <property type="component" value="Unassembled WGS sequence"/>
</dbReference>
<dbReference type="InterPro" id="IPR013656">
    <property type="entry name" value="PAS_4"/>
</dbReference>
<protein>
    <recommendedName>
        <fullName evidence="2">HTH luxR-type domain-containing protein</fullName>
    </recommendedName>
</protein>